<dbReference type="EMBL" id="BMNQ01000094">
    <property type="protein sequence ID" value="GGK08983.1"/>
    <property type="molecule type" value="Genomic_DNA"/>
</dbReference>
<evidence type="ECO:0000313" key="3">
    <source>
        <dbReference type="Proteomes" id="UP000658382"/>
    </source>
</evidence>
<gene>
    <name evidence="2" type="ORF">GCM10007063_34290</name>
</gene>
<feature type="transmembrane region" description="Helical" evidence="1">
    <location>
        <begin position="12"/>
        <end position="30"/>
    </location>
</feature>
<protein>
    <submittedName>
        <fullName evidence="2">Uncharacterized protein</fullName>
    </submittedName>
</protein>
<evidence type="ECO:0000313" key="2">
    <source>
        <dbReference type="EMBL" id="GGK08983.1"/>
    </source>
</evidence>
<dbReference type="Proteomes" id="UP000658382">
    <property type="component" value="Unassembled WGS sequence"/>
</dbReference>
<comment type="caution">
    <text evidence="2">The sequence shown here is derived from an EMBL/GenBank/DDBJ whole genome shotgun (WGS) entry which is preliminary data.</text>
</comment>
<dbReference type="AlphaFoldDB" id="A0A917Q2U2"/>
<keyword evidence="1" id="KW-0472">Membrane</keyword>
<feature type="transmembrane region" description="Helical" evidence="1">
    <location>
        <begin position="46"/>
        <end position="63"/>
    </location>
</feature>
<evidence type="ECO:0000256" key="1">
    <source>
        <dbReference type="SAM" id="Phobius"/>
    </source>
</evidence>
<sequence>MQLYLQRMRRKVVLTSSTFVLLILTFWFWYELPLFGLSDYFSETNVPGFIQFISVCLGVGFCFS</sequence>
<reference evidence="2" key="2">
    <citation type="submission" date="2020-09" db="EMBL/GenBank/DDBJ databases">
        <authorList>
            <person name="Sun Q."/>
            <person name="Ohkuma M."/>
        </authorList>
    </citation>
    <scope>NUCLEOTIDE SEQUENCE</scope>
    <source>
        <strain evidence="2">JCM 12580</strain>
    </source>
</reference>
<proteinExistence type="predicted"/>
<name>A0A917Q2U2_9BACI</name>
<accession>A0A917Q2U2</accession>
<keyword evidence="3" id="KW-1185">Reference proteome</keyword>
<keyword evidence="1" id="KW-1133">Transmembrane helix</keyword>
<keyword evidence="1" id="KW-0812">Transmembrane</keyword>
<reference evidence="2" key="1">
    <citation type="journal article" date="2014" name="Int. J. Syst. Evol. Microbiol.">
        <title>Complete genome sequence of Corynebacterium casei LMG S-19264T (=DSM 44701T), isolated from a smear-ripened cheese.</title>
        <authorList>
            <consortium name="US DOE Joint Genome Institute (JGI-PGF)"/>
            <person name="Walter F."/>
            <person name="Albersmeier A."/>
            <person name="Kalinowski J."/>
            <person name="Ruckert C."/>
        </authorList>
    </citation>
    <scope>NUCLEOTIDE SEQUENCE</scope>
    <source>
        <strain evidence="2">JCM 12580</strain>
    </source>
</reference>
<organism evidence="2 3">
    <name type="scientific">Lentibacillus kapialis</name>
    <dbReference type="NCBI Taxonomy" id="340214"/>
    <lineage>
        <taxon>Bacteria</taxon>
        <taxon>Bacillati</taxon>
        <taxon>Bacillota</taxon>
        <taxon>Bacilli</taxon>
        <taxon>Bacillales</taxon>
        <taxon>Bacillaceae</taxon>
        <taxon>Lentibacillus</taxon>
    </lineage>
</organism>